<dbReference type="Gene3D" id="3.30.1520.10">
    <property type="entry name" value="Phox-like domain"/>
    <property type="match status" value="1"/>
</dbReference>
<sequence>MKEKTDNRAVLLTGENVLGSTESKSFEITIDADADGGTSTNSRTIISISISSFRIVDPMWRAKYAQFLVIYHEGQTKKTVDAWRRFSDFDRLAKKISGSERECCFLGPASVHPSSATGEGANCEDTVESFPDAVKSWKRLKNRMRWHRCYDPGYLGLKAFLLESYLHDILLESSNPRILTDFVAAQAVYPWP</sequence>
<accession>A0A7S4JZH3</accession>
<protein>
    <recommendedName>
        <fullName evidence="2">PX domain-containing protein</fullName>
    </recommendedName>
</protein>
<dbReference type="GO" id="GO:0035091">
    <property type="term" value="F:phosphatidylinositol binding"/>
    <property type="evidence" value="ECO:0007669"/>
    <property type="project" value="InterPro"/>
</dbReference>
<dbReference type="SUPFAM" id="SSF64268">
    <property type="entry name" value="PX domain"/>
    <property type="match status" value="1"/>
</dbReference>
<dbReference type="AlphaFoldDB" id="A0A7S4JZH3"/>
<dbReference type="EMBL" id="HBKQ01053199">
    <property type="protein sequence ID" value="CAE2279194.1"/>
    <property type="molecule type" value="Transcribed_RNA"/>
</dbReference>
<name>A0A7S4JZH3_9STRA</name>
<organism evidence="1">
    <name type="scientific">Odontella aurita</name>
    <dbReference type="NCBI Taxonomy" id="265563"/>
    <lineage>
        <taxon>Eukaryota</taxon>
        <taxon>Sar</taxon>
        <taxon>Stramenopiles</taxon>
        <taxon>Ochrophyta</taxon>
        <taxon>Bacillariophyta</taxon>
        <taxon>Mediophyceae</taxon>
        <taxon>Biddulphiophycidae</taxon>
        <taxon>Eupodiscales</taxon>
        <taxon>Odontellaceae</taxon>
        <taxon>Odontella</taxon>
    </lineage>
</organism>
<dbReference type="InterPro" id="IPR036871">
    <property type="entry name" value="PX_dom_sf"/>
</dbReference>
<reference evidence="1" key="1">
    <citation type="submission" date="2021-01" db="EMBL/GenBank/DDBJ databases">
        <authorList>
            <person name="Corre E."/>
            <person name="Pelletier E."/>
            <person name="Niang G."/>
            <person name="Scheremetjew M."/>
            <person name="Finn R."/>
            <person name="Kale V."/>
            <person name="Holt S."/>
            <person name="Cochrane G."/>
            <person name="Meng A."/>
            <person name="Brown T."/>
            <person name="Cohen L."/>
        </authorList>
    </citation>
    <scope>NUCLEOTIDE SEQUENCE</scope>
    <source>
        <strain evidence="1">Isolate 1302-5</strain>
    </source>
</reference>
<evidence type="ECO:0000313" key="1">
    <source>
        <dbReference type="EMBL" id="CAE2279194.1"/>
    </source>
</evidence>
<evidence type="ECO:0008006" key="2">
    <source>
        <dbReference type="Google" id="ProtNLM"/>
    </source>
</evidence>
<gene>
    <name evidence="1" type="ORF">OAUR00152_LOCUS36628</name>
</gene>
<proteinExistence type="predicted"/>